<evidence type="ECO:0000313" key="2">
    <source>
        <dbReference type="EMBL" id="GGA82108.1"/>
    </source>
</evidence>
<name>A0A916WB69_9HYPH</name>
<dbReference type="AlphaFoldDB" id="A0A916WB69"/>
<dbReference type="RefSeq" id="WP_188722922.1">
    <property type="nucleotide sequence ID" value="NZ_BMIF01000024.1"/>
</dbReference>
<organism evidence="2 3">
    <name type="scientific">Nitratireductor aestuarii</name>
    <dbReference type="NCBI Taxonomy" id="1735103"/>
    <lineage>
        <taxon>Bacteria</taxon>
        <taxon>Pseudomonadati</taxon>
        <taxon>Pseudomonadota</taxon>
        <taxon>Alphaproteobacteria</taxon>
        <taxon>Hyphomicrobiales</taxon>
        <taxon>Phyllobacteriaceae</taxon>
        <taxon>Nitratireductor</taxon>
    </lineage>
</organism>
<evidence type="ECO:0000256" key="1">
    <source>
        <dbReference type="SAM" id="MobiDB-lite"/>
    </source>
</evidence>
<proteinExistence type="predicted"/>
<dbReference type="EMBL" id="BMIF01000024">
    <property type="protein sequence ID" value="GGA82108.1"/>
    <property type="molecule type" value="Genomic_DNA"/>
</dbReference>
<accession>A0A916WB69</accession>
<keyword evidence="3" id="KW-1185">Reference proteome</keyword>
<feature type="region of interest" description="Disordered" evidence="1">
    <location>
        <begin position="1"/>
        <end position="32"/>
    </location>
</feature>
<protein>
    <submittedName>
        <fullName evidence="2">Uncharacterized protein</fullName>
    </submittedName>
</protein>
<evidence type="ECO:0000313" key="3">
    <source>
        <dbReference type="Proteomes" id="UP000636264"/>
    </source>
</evidence>
<dbReference type="Proteomes" id="UP000636264">
    <property type="component" value="Unassembled WGS sequence"/>
</dbReference>
<reference evidence="2" key="2">
    <citation type="submission" date="2020-09" db="EMBL/GenBank/DDBJ databases">
        <authorList>
            <person name="Sun Q."/>
            <person name="Zhou Y."/>
        </authorList>
    </citation>
    <scope>NUCLEOTIDE SEQUENCE</scope>
    <source>
        <strain evidence="2">CGMCC 1.15320</strain>
    </source>
</reference>
<comment type="caution">
    <text evidence="2">The sequence shown here is derived from an EMBL/GenBank/DDBJ whole genome shotgun (WGS) entry which is preliminary data.</text>
</comment>
<reference evidence="2" key="1">
    <citation type="journal article" date="2014" name="Int. J. Syst. Evol. Microbiol.">
        <title>Complete genome sequence of Corynebacterium casei LMG S-19264T (=DSM 44701T), isolated from a smear-ripened cheese.</title>
        <authorList>
            <consortium name="US DOE Joint Genome Institute (JGI-PGF)"/>
            <person name="Walter F."/>
            <person name="Albersmeier A."/>
            <person name="Kalinowski J."/>
            <person name="Ruckert C."/>
        </authorList>
    </citation>
    <scope>NUCLEOTIDE SEQUENCE</scope>
    <source>
        <strain evidence="2">CGMCC 1.15320</strain>
    </source>
</reference>
<gene>
    <name evidence="2" type="ORF">GCM10011385_40410</name>
</gene>
<sequence length="116" mass="13563">MGKSKNEQEKLRTQRDYQKEYRDRMRAERRPGRDDVARVCLHLMIMNADKKGGQDVGRLIEVIAEPLTEQGFDQNASLDVIENLIEKYTKGKWDFRRKMHLRRRPGDGGTDGTKKS</sequence>